<evidence type="ECO:0000256" key="7">
    <source>
        <dbReference type="PROSITE-ProRule" id="PRU00703"/>
    </source>
</evidence>
<dbReference type="SUPFAM" id="SSF55874">
    <property type="entry name" value="ATPase domain of HSP90 chaperone/DNA topoisomerase II/histidine kinase"/>
    <property type="match status" value="1"/>
</dbReference>
<evidence type="ECO:0000259" key="10">
    <source>
        <dbReference type="PROSITE" id="PS50109"/>
    </source>
</evidence>
<evidence type="ECO:0000313" key="14">
    <source>
        <dbReference type="Proteomes" id="UP001628193"/>
    </source>
</evidence>
<evidence type="ECO:0000256" key="4">
    <source>
        <dbReference type="ARBA" id="ARBA00022679"/>
    </source>
</evidence>
<dbReference type="Gene3D" id="3.40.50.2300">
    <property type="match status" value="1"/>
</dbReference>
<dbReference type="PROSITE" id="PS50109">
    <property type="entry name" value="HIS_KIN"/>
    <property type="match status" value="1"/>
</dbReference>
<keyword evidence="3 6" id="KW-0597">Phosphoprotein</keyword>
<dbReference type="Pfam" id="PF00571">
    <property type="entry name" value="CBS"/>
    <property type="match status" value="1"/>
</dbReference>
<dbReference type="Pfam" id="PF00072">
    <property type="entry name" value="Response_reg"/>
    <property type="match status" value="1"/>
</dbReference>
<comment type="catalytic activity">
    <reaction evidence="1">
        <text>ATP + protein L-histidine = ADP + protein N-phospho-L-histidine.</text>
        <dbReference type="EC" id="2.7.13.3"/>
    </reaction>
</comment>
<dbReference type="InterPro" id="IPR001789">
    <property type="entry name" value="Sig_transdc_resp-reg_receiver"/>
</dbReference>
<dbReference type="InterPro" id="IPR003661">
    <property type="entry name" value="HisK_dim/P_dom"/>
</dbReference>
<dbReference type="Gene3D" id="3.30.565.10">
    <property type="entry name" value="Histidine kinase-like ATPase, C-terminal domain"/>
    <property type="match status" value="1"/>
</dbReference>
<evidence type="ECO:0000256" key="2">
    <source>
        <dbReference type="ARBA" id="ARBA00012438"/>
    </source>
</evidence>
<evidence type="ECO:0000259" key="12">
    <source>
        <dbReference type="PROSITE" id="PS51371"/>
    </source>
</evidence>
<feature type="domain" description="CBS" evidence="12">
    <location>
        <begin position="55"/>
        <end position="113"/>
    </location>
</feature>
<proteinExistence type="predicted"/>
<evidence type="ECO:0000256" key="8">
    <source>
        <dbReference type="SAM" id="Coils"/>
    </source>
</evidence>
<evidence type="ECO:0000313" key="13">
    <source>
        <dbReference type="EMBL" id="GAB0056994.1"/>
    </source>
</evidence>
<dbReference type="InterPro" id="IPR004358">
    <property type="entry name" value="Sig_transdc_His_kin-like_C"/>
</dbReference>
<feature type="region of interest" description="Disordered" evidence="9">
    <location>
        <begin position="105"/>
        <end position="134"/>
    </location>
</feature>
<protein>
    <recommendedName>
        <fullName evidence="2">histidine kinase</fullName>
        <ecNumber evidence="2">2.7.13.3</ecNumber>
    </recommendedName>
</protein>
<dbReference type="InterPro" id="IPR005467">
    <property type="entry name" value="His_kinase_dom"/>
</dbReference>
<dbReference type="SUPFAM" id="SSF54631">
    <property type="entry name" value="CBS-domain pair"/>
    <property type="match status" value="1"/>
</dbReference>
<dbReference type="SMART" id="SM00387">
    <property type="entry name" value="HATPase_c"/>
    <property type="match status" value="1"/>
</dbReference>
<dbReference type="SUPFAM" id="SSF47384">
    <property type="entry name" value="Homodimeric domain of signal transducing histidine kinase"/>
    <property type="match status" value="1"/>
</dbReference>
<dbReference type="PROSITE" id="PS51371">
    <property type="entry name" value="CBS"/>
    <property type="match status" value="1"/>
</dbReference>
<dbReference type="CDD" id="cd00082">
    <property type="entry name" value="HisKA"/>
    <property type="match status" value="1"/>
</dbReference>
<evidence type="ECO:0000256" key="3">
    <source>
        <dbReference type="ARBA" id="ARBA00022553"/>
    </source>
</evidence>
<comment type="caution">
    <text evidence="13">The sequence shown here is derived from an EMBL/GenBank/DDBJ whole genome shotgun (WGS) entry which is preliminary data.</text>
</comment>
<dbReference type="GO" id="GO:0004673">
    <property type="term" value="F:protein histidine kinase activity"/>
    <property type="evidence" value="ECO:0007669"/>
    <property type="project" value="UniProtKB-EC"/>
</dbReference>
<gene>
    <name evidence="13" type="primary">rcsC_34</name>
    <name evidence="13" type="ORF">SIID45300_01312</name>
</gene>
<dbReference type="SMART" id="SM00388">
    <property type="entry name" value="HisKA"/>
    <property type="match status" value="1"/>
</dbReference>
<feature type="modified residue" description="4-aspartylphosphate" evidence="6">
    <location>
        <position position="633"/>
    </location>
</feature>
<dbReference type="EMBL" id="BAAFGK010000004">
    <property type="protein sequence ID" value="GAB0056994.1"/>
    <property type="molecule type" value="Genomic_DNA"/>
</dbReference>
<dbReference type="Gene3D" id="1.10.287.130">
    <property type="match status" value="1"/>
</dbReference>
<dbReference type="Proteomes" id="UP001628193">
    <property type="component" value="Unassembled WGS sequence"/>
</dbReference>
<dbReference type="Pfam" id="PF02518">
    <property type="entry name" value="HATPase_c"/>
    <property type="match status" value="1"/>
</dbReference>
<dbReference type="SMART" id="SM00448">
    <property type="entry name" value="REC"/>
    <property type="match status" value="1"/>
</dbReference>
<dbReference type="PANTHER" id="PTHR43047">
    <property type="entry name" value="TWO-COMPONENT HISTIDINE PROTEIN KINASE"/>
    <property type="match status" value="1"/>
</dbReference>
<dbReference type="InterPro" id="IPR003018">
    <property type="entry name" value="GAF"/>
</dbReference>
<feature type="compositionally biased region" description="Basic and acidic residues" evidence="9">
    <location>
        <begin position="121"/>
        <end position="134"/>
    </location>
</feature>
<dbReference type="Gene3D" id="3.30.450.40">
    <property type="match status" value="1"/>
</dbReference>
<keyword evidence="7" id="KW-0129">CBS domain</keyword>
<dbReference type="InterPro" id="IPR036097">
    <property type="entry name" value="HisK_dim/P_sf"/>
</dbReference>
<dbReference type="InterPro" id="IPR000644">
    <property type="entry name" value="CBS_dom"/>
</dbReference>
<keyword evidence="8" id="KW-0175">Coiled coil</keyword>
<dbReference type="Pfam" id="PF00512">
    <property type="entry name" value="HisKA"/>
    <property type="match status" value="1"/>
</dbReference>
<reference evidence="13 14" key="1">
    <citation type="submission" date="2024-09" db="EMBL/GenBank/DDBJ databases">
        <title>Draft genome sequence of Candidatus Magnetaquicoccaceae bacterium FCR-1.</title>
        <authorList>
            <person name="Shimoshige H."/>
            <person name="Shimamura S."/>
            <person name="Taoka A."/>
            <person name="Kobayashi H."/>
            <person name="Maekawa T."/>
        </authorList>
    </citation>
    <scope>NUCLEOTIDE SEQUENCE [LARGE SCALE GENOMIC DNA]</scope>
    <source>
        <strain evidence="13 14">FCR-1</strain>
    </source>
</reference>
<dbReference type="InterPro" id="IPR036890">
    <property type="entry name" value="HATPase_C_sf"/>
</dbReference>
<dbReference type="CDD" id="cd16922">
    <property type="entry name" value="HATPase_EvgS-ArcB-TorS-like"/>
    <property type="match status" value="1"/>
</dbReference>
<name>A0ABQ0C7Y2_9PROT</name>
<feature type="domain" description="Response regulatory" evidence="11">
    <location>
        <begin position="584"/>
        <end position="700"/>
    </location>
</feature>
<dbReference type="PANTHER" id="PTHR43047:SF72">
    <property type="entry name" value="OSMOSENSING HISTIDINE PROTEIN KINASE SLN1"/>
    <property type="match status" value="1"/>
</dbReference>
<keyword evidence="5 13" id="KW-0418">Kinase</keyword>
<evidence type="ECO:0000256" key="9">
    <source>
        <dbReference type="SAM" id="MobiDB-lite"/>
    </source>
</evidence>
<sequence length="799" mass="88671">MKIAGFVRQRYPMARSGAERVAAAREIARHGFLVIFRHEAFAGILTLEDIQAGRGLSGGPLVRAGEELNVVLERMTQSNRPVLPVMEEERFVGVVTRADLEAARSQLEQQPDSGKRKKNKAKDDREPTGGTELETRYQDLSAEVETLRELVRHNERTSQSRLAINTLLQTALEPISLEELLQRALDIILDVPWLAVQARGAIFLADPSTKRLSLVVQKGLSASLISHCQVVEPGFCLCGRAAQDERIYFADCVGPEHDVRYPGMMPHGHYCVPILSRGELLGVYNLYLTVGHSRLAEEETFLTAVANTLAGLIERKRVEADLRQAKEEAESANRAKTAFLANVSHEIRTPLNAIVGFSRILLKHQSQISPRFMRYLENIRVSGDNLTEIISNVLDLAKIEAGKVELDKEDIDIALLVQSLYQVAKDRAAEKGVLLHYALDPELPRHVHSDRTRINQILMNLVGNAIKFTPRGKSVTIRAVRDGGFMMFEVEDQGIGIPRERLNAIFEPFEQADGSTTRRHGGTGLGLAIVRSLTGMLEGSVYVDSHEGVGSTFRVRLPLQEAAPPAQDGDDINWREYRFDPKARILLIEDNPMNQEMLLAVLDEVGLTATVAENGQNGVEKAREWLPDLILMDLHMPIMDGLTATRMLKNHPETANIPVIGLSADAFVEREKEALEAGVSDYLTKPVDLARLIPMLAAYLTRKPGDATPAPFVPGQESLPEGLTERLRAGLAEIATLPLFESARIVAMCDTLSALCSPYECPHKTVFERIREAIFARNSKRIPEIIQEAERLLDPDRTA</sequence>
<dbReference type="EC" id="2.7.13.3" evidence="2"/>
<dbReference type="SUPFAM" id="SSF52172">
    <property type="entry name" value="CheY-like"/>
    <property type="match status" value="1"/>
</dbReference>
<dbReference type="PROSITE" id="PS50110">
    <property type="entry name" value="RESPONSE_REGULATORY"/>
    <property type="match status" value="1"/>
</dbReference>
<evidence type="ECO:0000256" key="1">
    <source>
        <dbReference type="ARBA" id="ARBA00000085"/>
    </source>
</evidence>
<feature type="domain" description="Histidine kinase" evidence="10">
    <location>
        <begin position="342"/>
        <end position="561"/>
    </location>
</feature>
<evidence type="ECO:0000259" key="11">
    <source>
        <dbReference type="PROSITE" id="PS50110"/>
    </source>
</evidence>
<accession>A0ABQ0C7Y2</accession>
<dbReference type="SUPFAM" id="SSF55781">
    <property type="entry name" value="GAF domain-like"/>
    <property type="match status" value="1"/>
</dbReference>
<keyword evidence="4 13" id="KW-0808">Transferase</keyword>
<evidence type="ECO:0000256" key="6">
    <source>
        <dbReference type="PROSITE-ProRule" id="PRU00169"/>
    </source>
</evidence>
<dbReference type="SMART" id="SM00065">
    <property type="entry name" value="GAF"/>
    <property type="match status" value="1"/>
</dbReference>
<keyword evidence="14" id="KW-1185">Reference proteome</keyword>
<dbReference type="InterPro" id="IPR011006">
    <property type="entry name" value="CheY-like_superfamily"/>
</dbReference>
<dbReference type="RefSeq" id="WP_420904706.1">
    <property type="nucleotide sequence ID" value="NZ_BAAFGK010000004.1"/>
</dbReference>
<organism evidence="13 14">
    <name type="scientific">Candidatus Magnetaquiglobus chichijimensis</name>
    <dbReference type="NCBI Taxonomy" id="3141448"/>
    <lineage>
        <taxon>Bacteria</taxon>
        <taxon>Pseudomonadati</taxon>
        <taxon>Pseudomonadota</taxon>
        <taxon>Magnetococcia</taxon>
        <taxon>Magnetococcales</taxon>
        <taxon>Candidatus Magnetaquicoccaceae</taxon>
        <taxon>Candidatus Magnetaquiglobus</taxon>
    </lineage>
</organism>
<feature type="coiled-coil region" evidence="8">
    <location>
        <begin position="315"/>
        <end position="342"/>
    </location>
</feature>
<dbReference type="InterPro" id="IPR046342">
    <property type="entry name" value="CBS_dom_sf"/>
</dbReference>
<dbReference type="InterPro" id="IPR003594">
    <property type="entry name" value="HATPase_dom"/>
</dbReference>
<dbReference type="InterPro" id="IPR029016">
    <property type="entry name" value="GAF-like_dom_sf"/>
</dbReference>
<dbReference type="PRINTS" id="PR00344">
    <property type="entry name" value="BCTRLSENSOR"/>
</dbReference>
<evidence type="ECO:0000256" key="5">
    <source>
        <dbReference type="ARBA" id="ARBA00022777"/>
    </source>
</evidence>
<dbReference type="Pfam" id="PF13185">
    <property type="entry name" value="GAF_2"/>
    <property type="match status" value="1"/>
</dbReference>